<feature type="non-terminal residue" evidence="2">
    <location>
        <position position="1"/>
    </location>
</feature>
<dbReference type="Pfam" id="PF02538">
    <property type="entry name" value="Hydantoinase_B"/>
    <property type="match status" value="1"/>
</dbReference>
<sequence>FPAALGARAQVLARHFDILAGLLGHLDPTMAAAAGYGTRPKFDYSGIDEDGNALRFSETLAGGLPGRPSGEGIDGHSLTPSVRNTPTEIIENYYPIVIERYASICDSGGAGKHRGGNGLEKIYRVLEPGAISIQDDRQQSQPWGLLGGKPGSCSEKWIIHKDGTQKSLPSKIDQVQVYPGDRIVFRTAGAGGWGDPLERDAESVCRDVVRQLVSAASAESDYGVVVNKDTLTIDRRRTEELRQRMKSTRAPLGLFDFGKKVTGKWSEDSSPISVR</sequence>
<dbReference type="PANTHER" id="PTHR11365:SF23">
    <property type="entry name" value="HYPOTHETICAL 5-OXOPROLINASE (EUROFUNG)-RELATED"/>
    <property type="match status" value="1"/>
</dbReference>
<gene>
    <name evidence="2" type="ORF">METZ01_LOCUS60992</name>
</gene>
<feature type="domain" description="Hydantoinase B/oxoprolinase" evidence="1">
    <location>
        <begin position="2"/>
        <end position="196"/>
    </location>
</feature>
<dbReference type="GO" id="GO:0017168">
    <property type="term" value="F:5-oxoprolinase (ATP-hydrolyzing) activity"/>
    <property type="evidence" value="ECO:0007669"/>
    <property type="project" value="TreeGrafter"/>
</dbReference>
<dbReference type="InterPro" id="IPR045079">
    <property type="entry name" value="Oxoprolinase-like"/>
</dbReference>
<dbReference type="GO" id="GO:0006749">
    <property type="term" value="P:glutathione metabolic process"/>
    <property type="evidence" value="ECO:0007669"/>
    <property type="project" value="TreeGrafter"/>
</dbReference>
<dbReference type="InterPro" id="IPR003692">
    <property type="entry name" value="Hydantoinase_B"/>
</dbReference>
<evidence type="ECO:0000313" key="2">
    <source>
        <dbReference type="EMBL" id="SVA08138.1"/>
    </source>
</evidence>
<dbReference type="AlphaFoldDB" id="A0A381SXS9"/>
<reference evidence="2" key="1">
    <citation type="submission" date="2018-05" db="EMBL/GenBank/DDBJ databases">
        <authorList>
            <person name="Lanie J.A."/>
            <person name="Ng W.-L."/>
            <person name="Kazmierczak K.M."/>
            <person name="Andrzejewski T.M."/>
            <person name="Davidsen T.M."/>
            <person name="Wayne K.J."/>
            <person name="Tettelin H."/>
            <person name="Glass J.I."/>
            <person name="Rusch D."/>
            <person name="Podicherti R."/>
            <person name="Tsui H.-C.T."/>
            <person name="Winkler M.E."/>
        </authorList>
    </citation>
    <scope>NUCLEOTIDE SEQUENCE</scope>
</reference>
<dbReference type="EMBL" id="UINC01003649">
    <property type="protein sequence ID" value="SVA08138.1"/>
    <property type="molecule type" value="Genomic_DNA"/>
</dbReference>
<evidence type="ECO:0000259" key="1">
    <source>
        <dbReference type="Pfam" id="PF02538"/>
    </source>
</evidence>
<organism evidence="2">
    <name type="scientific">marine metagenome</name>
    <dbReference type="NCBI Taxonomy" id="408172"/>
    <lineage>
        <taxon>unclassified sequences</taxon>
        <taxon>metagenomes</taxon>
        <taxon>ecological metagenomes</taxon>
    </lineage>
</organism>
<proteinExistence type="predicted"/>
<dbReference type="PANTHER" id="PTHR11365">
    <property type="entry name" value="5-OXOPROLINASE RELATED"/>
    <property type="match status" value="1"/>
</dbReference>
<accession>A0A381SXS9</accession>
<name>A0A381SXS9_9ZZZZ</name>
<dbReference type="GO" id="GO:0005829">
    <property type="term" value="C:cytosol"/>
    <property type="evidence" value="ECO:0007669"/>
    <property type="project" value="TreeGrafter"/>
</dbReference>
<protein>
    <recommendedName>
        <fullName evidence="1">Hydantoinase B/oxoprolinase domain-containing protein</fullName>
    </recommendedName>
</protein>